<keyword evidence="13" id="KW-1185">Reference proteome</keyword>
<evidence type="ECO:0000259" key="11">
    <source>
        <dbReference type="PROSITE" id="PS50109"/>
    </source>
</evidence>
<dbReference type="EMBL" id="RCCI01000007">
    <property type="protein sequence ID" value="RLJ62747.1"/>
    <property type="molecule type" value="Genomic_DNA"/>
</dbReference>
<dbReference type="CDD" id="cd00082">
    <property type="entry name" value="HisKA"/>
    <property type="match status" value="1"/>
</dbReference>
<dbReference type="InterPro" id="IPR036097">
    <property type="entry name" value="HisK_dim/P_sf"/>
</dbReference>
<dbReference type="PANTHER" id="PTHR44936:SF10">
    <property type="entry name" value="SENSOR PROTEIN RSTB"/>
    <property type="match status" value="1"/>
</dbReference>
<protein>
    <recommendedName>
        <fullName evidence="3">histidine kinase</fullName>
        <ecNumber evidence="3">2.7.13.3</ecNumber>
    </recommendedName>
</protein>
<dbReference type="InterPro" id="IPR003594">
    <property type="entry name" value="HATPase_dom"/>
</dbReference>
<evidence type="ECO:0000256" key="6">
    <source>
        <dbReference type="ARBA" id="ARBA00022679"/>
    </source>
</evidence>
<keyword evidence="10" id="KW-0472">Membrane</keyword>
<evidence type="ECO:0000256" key="10">
    <source>
        <dbReference type="SAM" id="Phobius"/>
    </source>
</evidence>
<gene>
    <name evidence="12" type="ORF">DFR35_2563</name>
</gene>
<dbReference type="Gene3D" id="3.30.565.10">
    <property type="entry name" value="Histidine kinase-like ATPase, C-terminal domain"/>
    <property type="match status" value="1"/>
</dbReference>
<feature type="transmembrane region" description="Helical" evidence="10">
    <location>
        <begin position="126"/>
        <end position="147"/>
    </location>
</feature>
<dbReference type="GO" id="GO:0000155">
    <property type="term" value="F:phosphorelay sensor kinase activity"/>
    <property type="evidence" value="ECO:0007669"/>
    <property type="project" value="InterPro"/>
</dbReference>
<evidence type="ECO:0000313" key="13">
    <source>
        <dbReference type="Proteomes" id="UP000268908"/>
    </source>
</evidence>
<dbReference type="PRINTS" id="PR00344">
    <property type="entry name" value="BCTRLSENSOR"/>
</dbReference>
<evidence type="ECO:0000256" key="5">
    <source>
        <dbReference type="ARBA" id="ARBA00022553"/>
    </source>
</evidence>
<dbReference type="InterPro" id="IPR004358">
    <property type="entry name" value="Sig_transdc_His_kin-like_C"/>
</dbReference>
<evidence type="ECO:0000256" key="1">
    <source>
        <dbReference type="ARBA" id="ARBA00000085"/>
    </source>
</evidence>
<dbReference type="Proteomes" id="UP000268908">
    <property type="component" value="Unassembled WGS sequence"/>
</dbReference>
<dbReference type="PANTHER" id="PTHR44936">
    <property type="entry name" value="SENSOR PROTEIN CREC"/>
    <property type="match status" value="1"/>
</dbReference>
<dbReference type="SUPFAM" id="SSF47384">
    <property type="entry name" value="Homodimeric domain of signal transducing histidine kinase"/>
    <property type="match status" value="1"/>
</dbReference>
<sequence length="419" mass="44041">MLPPPAADAAETLTSIRRLVVVRWWVLATAAAAVLTVPLLLDIALPAPPMLAAIALALGWNALTARRLAAAIDAAAAELFSQLCLDLVLFSVLLFFSGGATNPLVSLLLPPVAVAALTLPPRLVAAVATLAVGAYSLLMVSFVPLPFDDPARATRLHLGGMWLTFVVSVALIGWFILRMTATIRSRDAELAHAREQALRDERVLALGTLAAGAAHELGTPLATMAVLAGELEHDAAATPATRADLALLREQIAHCKRIISGLAERAGAERAEHAERMRCDEWLAVVHAGWLDLRGDVDCRLEIVGTGATPRVVVEPTLEQGIVNLLNNAARAGGQITMRAGWDEATLFLEVRDHGPGFSEVVLRAGGSTPFPSHASGSGIGLLLTRAAIDRLGGRLTLSNPPDGGALARIELPLARIAL</sequence>
<feature type="transmembrane region" description="Helical" evidence="10">
    <location>
        <begin position="21"/>
        <end position="41"/>
    </location>
</feature>
<dbReference type="GO" id="GO:0005886">
    <property type="term" value="C:plasma membrane"/>
    <property type="evidence" value="ECO:0007669"/>
    <property type="project" value="UniProtKB-SubCell"/>
</dbReference>
<keyword evidence="5" id="KW-0597">Phosphoprotein</keyword>
<evidence type="ECO:0000256" key="7">
    <source>
        <dbReference type="ARBA" id="ARBA00022741"/>
    </source>
</evidence>
<evidence type="ECO:0000256" key="9">
    <source>
        <dbReference type="ARBA" id="ARBA00022840"/>
    </source>
</evidence>
<dbReference type="InterPro" id="IPR050980">
    <property type="entry name" value="2C_sensor_his_kinase"/>
</dbReference>
<keyword evidence="4" id="KW-1003">Cell membrane</keyword>
<keyword evidence="9" id="KW-0067">ATP-binding</keyword>
<dbReference type="SMART" id="SM00387">
    <property type="entry name" value="HATPase_c"/>
    <property type="match status" value="1"/>
</dbReference>
<dbReference type="InterPro" id="IPR036890">
    <property type="entry name" value="HATPase_C_sf"/>
</dbReference>
<feature type="transmembrane region" description="Helical" evidence="10">
    <location>
        <begin position="159"/>
        <end position="177"/>
    </location>
</feature>
<evidence type="ECO:0000256" key="4">
    <source>
        <dbReference type="ARBA" id="ARBA00022475"/>
    </source>
</evidence>
<evidence type="ECO:0000313" key="12">
    <source>
        <dbReference type="EMBL" id="RLJ62747.1"/>
    </source>
</evidence>
<dbReference type="GO" id="GO:0005524">
    <property type="term" value="F:ATP binding"/>
    <property type="evidence" value="ECO:0007669"/>
    <property type="project" value="UniProtKB-KW"/>
</dbReference>
<dbReference type="SUPFAM" id="SSF55874">
    <property type="entry name" value="ATPase domain of HSP90 chaperone/DNA topoisomerase II/histidine kinase"/>
    <property type="match status" value="1"/>
</dbReference>
<evidence type="ECO:0000256" key="3">
    <source>
        <dbReference type="ARBA" id="ARBA00012438"/>
    </source>
</evidence>
<dbReference type="OrthoDB" id="9785252at2"/>
<dbReference type="Gene3D" id="1.10.287.130">
    <property type="match status" value="1"/>
</dbReference>
<name>A0A497XA89_9PROT</name>
<keyword evidence="7" id="KW-0547">Nucleotide-binding</keyword>
<dbReference type="SMART" id="SM00388">
    <property type="entry name" value="HisKA"/>
    <property type="match status" value="1"/>
</dbReference>
<comment type="catalytic activity">
    <reaction evidence="1">
        <text>ATP + protein L-histidine = ADP + protein N-phospho-L-histidine.</text>
        <dbReference type="EC" id="2.7.13.3"/>
    </reaction>
</comment>
<keyword evidence="6" id="KW-0808">Transferase</keyword>
<keyword evidence="8 12" id="KW-0418">Kinase</keyword>
<organism evidence="12 13">
    <name type="scientific">Sulfurisoma sediminicola</name>
    <dbReference type="NCBI Taxonomy" id="1381557"/>
    <lineage>
        <taxon>Bacteria</taxon>
        <taxon>Pseudomonadati</taxon>
        <taxon>Pseudomonadota</taxon>
        <taxon>Betaproteobacteria</taxon>
        <taxon>Nitrosomonadales</taxon>
        <taxon>Sterolibacteriaceae</taxon>
        <taxon>Sulfurisoma</taxon>
    </lineage>
</organism>
<proteinExistence type="predicted"/>
<reference evidence="12 13" key="1">
    <citation type="submission" date="2018-10" db="EMBL/GenBank/DDBJ databases">
        <title>Genomic Encyclopedia of Type Strains, Phase IV (KMG-IV): sequencing the most valuable type-strain genomes for metagenomic binning, comparative biology and taxonomic classification.</title>
        <authorList>
            <person name="Goeker M."/>
        </authorList>
    </citation>
    <scope>NUCLEOTIDE SEQUENCE [LARGE SCALE GENOMIC DNA]</scope>
    <source>
        <strain evidence="12 13">DSM 26916</strain>
    </source>
</reference>
<accession>A0A497XA89</accession>
<feature type="domain" description="Histidine kinase" evidence="11">
    <location>
        <begin position="212"/>
        <end position="416"/>
    </location>
</feature>
<evidence type="ECO:0000256" key="2">
    <source>
        <dbReference type="ARBA" id="ARBA00004651"/>
    </source>
</evidence>
<keyword evidence="10" id="KW-1133">Transmembrane helix</keyword>
<dbReference type="EC" id="2.7.13.3" evidence="3"/>
<keyword evidence="10" id="KW-0812">Transmembrane</keyword>
<comment type="caution">
    <text evidence="12">The sequence shown here is derived from an EMBL/GenBank/DDBJ whole genome shotgun (WGS) entry which is preliminary data.</text>
</comment>
<comment type="subcellular location">
    <subcellularLocation>
        <location evidence="2">Cell membrane</location>
        <topology evidence="2">Multi-pass membrane protein</topology>
    </subcellularLocation>
</comment>
<dbReference type="PROSITE" id="PS50109">
    <property type="entry name" value="HIS_KIN"/>
    <property type="match status" value="1"/>
</dbReference>
<dbReference type="AlphaFoldDB" id="A0A497XA89"/>
<dbReference type="InterPro" id="IPR005467">
    <property type="entry name" value="His_kinase_dom"/>
</dbReference>
<evidence type="ECO:0000256" key="8">
    <source>
        <dbReference type="ARBA" id="ARBA00022777"/>
    </source>
</evidence>
<dbReference type="InterPro" id="IPR003661">
    <property type="entry name" value="HisK_dim/P_dom"/>
</dbReference>
<dbReference type="Pfam" id="PF02518">
    <property type="entry name" value="HATPase_c"/>
    <property type="match status" value="1"/>
</dbReference>